<dbReference type="GO" id="GO:0016614">
    <property type="term" value="F:oxidoreductase activity, acting on CH-OH group of donors"/>
    <property type="evidence" value="ECO:0007669"/>
    <property type="project" value="InterPro"/>
</dbReference>
<dbReference type="AlphaFoldDB" id="A0A4T2BXQ4"/>
<feature type="binding site" evidence="5">
    <location>
        <position position="229"/>
    </location>
    <ligand>
        <name>FAD</name>
        <dbReference type="ChEBI" id="CHEBI:57692"/>
    </ligand>
</feature>
<dbReference type="SUPFAM" id="SSF51905">
    <property type="entry name" value="FAD/NAD(P)-binding domain"/>
    <property type="match status" value="1"/>
</dbReference>
<proteinExistence type="inferred from homology"/>
<dbReference type="Gene3D" id="3.50.50.60">
    <property type="entry name" value="FAD/NAD(P)-binding domain"/>
    <property type="match status" value="1"/>
</dbReference>
<dbReference type="OrthoDB" id="9785276at2"/>
<evidence type="ECO:0000259" key="7">
    <source>
        <dbReference type="PROSITE" id="PS00623"/>
    </source>
</evidence>
<evidence type="ECO:0000256" key="5">
    <source>
        <dbReference type="PIRSR" id="PIRSR000137-2"/>
    </source>
</evidence>
<protein>
    <submittedName>
        <fullName evidence="8">FAD-dependent oxidoreductase</fullName>
    </submittedName>
</protein>
<dbReference type="SUPFAM" id="SSF54373">
    <property type="entry name" value="FAD-linked reductases, C-terminal domain"/>
    <property type="match status" value="1"/>
</dbReference>
<dbReference type="InterPro" id="IPR012132">
    <property type="entry name" value="GMC_OxRdtase"/>
</dbReference>
<name>A0A4T2BXQ4_9MICO</name>
<dbReference type="PIRSF" id="PIRSF000137">
    <property type="entry name" value="Alcohol_oxidase"/>
    <property type="match status" value="1"/>
</dbReference>
<dbReference type="EMBL" id="QYRT01000015">
    <property type="protein sequence ID" value="TIH36605.1"/>
    <property type="molecule type" value="Genomic_DNA"/>
</dbReference>
<dbReference type="RefSeq" id="WP_136642073.1">
    <property type="nucleotide sequence ID" value="NZ_QYRT01000015.1"/>
</dbReference>
<dbReference type="PANTHER" id="PTHR11552">
    <property type="entry name" value="GLUCOSE-METHANOL-CHOLINE GMC OXIDOREDUCTASE"/>
    <property type="match status" value="1"/>
</dbReference>
<dbReference type="InterPro" id="IPR007867">
    <property type="entry name" value="GMC_OxRtase_C"/>
</dbReference>
<evidence type="ECO:0000313" key="8">
    <source>
        <dbReference type="EMBL" id="TIH36605.1"/>
    </source>
</evidence>
<accession>A0A4T2BXQ4</accession>
<dbReference type="PROSITE" id="PS00623">
    <property type="entry name" value="GMC_OXRED_1"/>
    <property type="match status" value="1"/>
</dbReference>
<keyword evidence="4 5" id="KW-0274">FAD</keyword>
<feature type="binding site" evidence="5">
    <location>
        <position position="89"/>
    </location>
    <ligand>
        <name>FAD</name>
        <dbReference type="ChEBI" id="CHEBI:57692"/>
    </ligand>
</feature>
<dbReference type="PANTHER" id="PTHR11552:SF147">
    <property type="entry name" value="CHOLINE DEHYDROGENASE, MITOCHONDRIAL"/>
    <property type="match status" value="1"/>
</dbReference>
<keyword evidence="3 6" id="KW-0285">Flavoprotein</keyword>
<gene>
    <name evidence="8" type="ORF">D4765_09540</name>
</gene>
<evidence type="ECO:0000313" key="9">
    <source>
        <dbReference type="Proteomes" id="UP000306192"/>
    </source>
</evidence>
<dbReference type="Gene3D" id="3.30.560.10">
    <property type="entry name" value="Glucose Oxidase, domain 3"/>
    <property type="match status" value="1"/>
</dbReference>
<keyword evidence="9" id="KW-1185">Reference proteome</keyword>
<dbReference type="InterPro" id="IPR000172">
    <property type="entry name" value="GMC_OxRdtase_N"/>
</dbReference>
<comment type="caution">
    <text evidence="8">The sequence shown here is derived from an EMBL/GenBank/DDBJ whole genome shotgun (WGS) entry which is preliminary data.</text>
</comment>
<evidence type="ECO:0000256" key="1">
    <source>
        <dbReference type="ARBA" id="ARBA00001974"/>
    </source>
</evidence>
<organism evidence="8 9">
    <name type="scientific">Subtercola vilae</name>
    <dbReference type="NCBI Taxonomy" id="2056433"/>
    <lineage>
        <taxon>Bacteria</taxon>
        <taxon>Bacillati</taxon>
        <taxon>Actinomycetota</taxon>
        <taxon>Actinomycetes</taxon>
        <taxon>Micrococcales</taxon>
        <taxon>Microbacteriaceae</taxon>
        <taxon>Subtercola</taxon>
    </lineage>
</organism>
<sequence>MTGGAPAREADIVIVGGGAAGSVLARRLAENPALEVLLIEAGPSDAGQPGIRSAGTWNELIGSRFDWQQSYAATSHTAGREIGIPRGRVLGGSSSINAMLWYRGHASDYDEWEAAGATGWNFETLLPFFRKSEDWQGGETDFRGAGGPMKVRTSTAPHAVAQAMLDGAAELGLPVIDDANAADNEGATLSNLNVTIEDDGTMTRWSTVRGYLDPASGWPNLTILTDATVTALTFEGDRCVGVEYRAVSDGNATVRVRARQGVVLAAGALITPRLLMLAGIGEPSELVPLGIRMRVALPGVGKNLQDHPLLMGVNFRARGELGATRDNGGGSMLNWKSSKARGKPDLHAFVVQGPHATDEVRATHDFTGAAGGTGAAGKGSVFAIAPGLMHSRSVGYLRLRTADPFAGVHSALELQPNYLAEPDDLEALIESLDVVRELAATSAYGELGADPVSPARGLSRAEKIAFVRSSVSTFFHTCGTAAMGTGPGAVVDPELRVYGVDGLWVADASVFPVIPTSNTQAPVIAVAERAATLIAASLAAVASR</sequence>
<dbReference type="InterPro" id="IPR036188">
    <property type="entry name" value="FAD/NAD-bd_sf"/>
</dbReference>
<dbReference type="Pfam" id="PF05199">
    <property type="entry name" value="GMC_oxred_C"/>
    <property type="match status" value="1"/>
</dbReference>
<evidence type="ECO:0000256" key="2">
    <source>
        <dbReference type="ARBA" id="ARBA00010790"/>
    </source>
</evidence>
<comment type="similarity">
    <text evidence="2 6">Belongs to the GMC oxidoreductase family.</text>
</comment>
<reference evidence="8 9" key="1">
    <citation type="journal article" date="2019" name="Microorganisms">
        <title>Systematic Affiliation and Genome Analysis of Subtercola vilae DB165(T) with Particular Emphasis on Cold Adaptation of an Isolate from a High-Altitude Cold Volcano Lake.</title>
        <authorList>
            <person name="Villalobos A.S."/>
            <person name="Wiese J."/>
            <person name="Imhoff J.F."/>
            <person name="Dorador C."/>
            <person name="Keller A."/>
            <person name="Hentschel U."/>
        </authorList>
    </citation>
    <scope>NUCLEOTIDE SEQUENCE [LARGE SCALE GENOMIC DNA]</scope>
    <source>
        <strain evidence="8 9">DB165</strain>
    </source>
</reference>
<evidence type="ECO:0000256" key="3">
    <source>
        <dbReference type="ARBA" id="ARBA00022630"/>
    </source>
</evidence>
<dbReference type="Pfam" id="PF00732">
    <property type="entry name" value="GMC_oxred_N"/>
    <property type="match status" value="1"/>
</dbReference>
<evidence type="ECO:0000256" key="6">
    <source>
        <dbReference type="RuleBase" id="RU003968"/>
    </source>
</evidence>
<evidence type="ECO:0000256" key="4">
    <source>
        <dbReference type="ARBA" id="ARBA00022827"/>
    </source>
</evidence>
<dbReference type="Proteomes" id="UP000306192">
    <property type="component" value="Unassembled WGS sequence"/>
</dbReference>
<dbReference type="GO" id="GO:0050660">
    <property type="term" value="F:flavin adenine dinucleotide binding"/>
    <property type="evidence" value="ECO:0007669"/>
    <property type="project" value="InterPro"/>
</dbReference>
<comment type="cofactor">
    <cofactor evidence="1 5">
        <name>FAD</name>
        <dbReference type="ChEBI" id="CHEBI:57692"/>
    </cofactor>
</comment>
<feature type="domain" description="Glucose-methanol-choline oxidoreductase N-terminal" evidence="7">
    <location>
        <begin position="87"/>
        <end position="110"/>
    </location>
</feature>